<dbReference type="SUPFAM" id="SSF56112">
    <property type="entry name" value="Protein kinase-like (PK-like)"/>
    <property type="match status" value="1"/>
</dbReference>
<dbReference type="AlphaFoldDB" id="A0A7C8MEJ9"/>
<accession>A0A7C8MEJ9</accession>
<evidence type="ECO:0000313" key="2">
    <source>
        <dbReference type="EMBL" id="KAF2874695.1"/>
    </source>
</evidence>
<dbReference type="OrthoDB" id="10003767at2759"/>
<keyword evidence="3" id="KW-1185">Reference proteome</keyword>
<sequence length="412" mass="46519">DGNVAADHEYDEDATSETSTLAYSQEPYATFQDKASELSHQLFPYSADIKLDRMKGGSSNRVIGITTSGRKMKKYSCDWFRTQFKDMISLKHDEPEKYVLRIPRWESVSMEAVIATLKVIGDRAQIPTPRVIAYSLSEGNVLGKPYMLQPRLPGLSLNTVYDSLNLEQKKCVARQITKLIPDIATITSGSAGTISASNLANNGSSDIEVSRFPICDPMDDPSFTPSIAETPLEFMLGQCERWREYEEASGMAWHNIWDAFSEISESLQKYGFLEDSGFCLAHGDLLDYNLLVEIRGSTSVEITAVLDWDCAAFVPSFVAYRAPFWQWINDNEPDYDETLANKVPETDAQMACKAVFEEMASEKFKRFAFAPEAVFARRMFKILKDGIFSDQILDETKKIIRGWDELHPEDDI</sequence>
<dbReference type="EMBL" id="JAADJZ010000005">
    <property type="protein sequence ID" value="KAF2874695.1"/>
    <property type="molecule type" value="Genomic_DNA"/>
</dbReference>
<proteinExistence type="predicted"/>
<feature type="non-terminal residue" evidence="2">
    <location>
        <position position="1"/>
    </location>
</feature>
<dbReference type="Pfam" id="PF01636">
    <property type="entry name" value="APH"/>
    <property type="match status" value="1"/>
</dbReference>
<dbReference type="Proteomes" id="UP000481861">
    <property type="component" value="Unassembled WGS sequence"/>
</dbReference>
<feature type="domain" description="Aminoglycoside phosphotransferase" evidence="1">
    <location>
        <begin position="92"/>
        <end position="312"/>
    </location>
</feature>
<comment type="caution">
    <text evidence="2">The sequence shown here is derived from an EMBL/GenBank/DDBJ whole genome shotgun (WGS) entry which is preliminary data.</text>
</comment>
<name>A0A7C8MEJ9_9PLEO</name>
<protein>
    <recommendedName>
        <fullName evidence="1">Aminoglycoside phosphotransferase domain-containing protein</fullName>
    </recommendedName>
</protein>
<organism evidence="2 3">
    <name type="scientific">Massariosphaeria phaeospora</name>
    <dbReference type="NCBI Taxonomy" id="100035"/>
    <lineage>
        <taxon>Eukaryota</taxon>
        <taxon>Fungi</taxon>
        <taxon>Dikarya</taxon>
        <taxon>Ascomycota</taxon>
        <taxon>Pezizomycotina</taxon>
        <taxon>Dothideomycetes</taxon>
        <taxon>Pleosporomycetidae</taxon>
        <taxon>Pleosporales</taxon>
        <taxon>Pleosporales incertae sedis</taxon>
        <taxon>Massariosphaeria</taxon>
    </lineage>
</organism>
<dbReference type="PANTHER" id="PTHR21310">
    <property type="entry name" value="AMINOGLYCOSIDE PHOSPHOTRANSFERASE-RELATED-RELATED"/>
    <property type="match status" value="1"/>
</dbReference>
<dbReference type="Gene3D" id="3.90.1200.10">
    <property type="match status" value="1"/>
</dbReference>
<dbReference type="InterPro" id="IPR051678">
    <property type="entry name" value="AGP_Transferase"/>
</dbReference>
<dbReference type="InterPro" id="IPR011009">
    <property type="entry name" value="Kinase-like_dom_sf"/>
</dbReference>
<reference evidence="2 3" key="1">
    <citation type="submission" date="2020-01" db="EMBL/GenBank/DDBJ databases">
        <authorList>
            <consortium name="DOE Joint Genome Institute"/>
            <person name="Haridas S."/>
            <person name="Albert R."/>
            <person name="Binder M."/>
            <person name="Bloem J."/>
            <person name="Labutti K."/>
            <person name="Salamov A."/>
            <person name="Andreopoulos B."/>
            <person name="Baker S.E."/>
            <person name="Barry K."/>
            <person name="Bills G."/>
            <person name="Bluhm B.H."/>
            <person name="Cannon C."/>
            <person name="Castanera R."/>
            <person name="Culley D.E."/>
            <person name="Daum C."/>
            <person name="Ezra D."/>
            <person name="Gonzalez J.B."/>
            <person name="Henrissat B."/>
            <person name="Kuo A."/>
            <person name="Liang C."/>
            <person name="Lipzen A."/>
            <person name="Lutzoni F."/>
            <person name="Magnuson J."/>
            <person name="Mondo S."/>
            <person name="Nolan M."/>
            <person name="Ohm R."/>
            <person name="Pangilinan J."/>
            <person name="Park H.-J.H."/>
            <person name="Ramirez L."/>
            <person name="Alfaro M."/>
            <person name="Sun H."/>
            <person name="Tritt A."/>
            <person name="Yoshinaga Y."/>
            <person name="Zwiers L.-H.L."/>
            <person name="Turgeon B.G."/>
            <person name="Goodwin S.B."/>
            <person name="Spatafora J.W."/>
            <person name="Crous P.W."/>
            <person name="Grigoriev I.V."/>
        </authorList>
    </citation>
    <scope>NUCLEOTIDE SEQUENCE [LARGE SCALE GENOMIC DNA]</scope>
    <source>
        <strain evidence="2 3">CBS 611.86</strain>
    </source>
</reference>
<feature type="non-terminal residue" evidence="2">
    <location>
        <position position="412"/>
    </location>
</feature>
<evidence type="ECO:0000313" key="3">
    <source>
        <dbReference type="Proteomes" id="UP000481861"/>
    </source>
</evidence>
<evidence type="ECO:0000259" key="1">
    <source>
        <dbReference type="Pfam" id="PF01636"/>
    </source>
</evidence>
<gene>
    <name evidence="2" type="ORF">BDV95DRAFT_458523</name>
</gene>
<dbReference type="PANTHER" id="PTHR21310:SF56">
    <property type="entry name" value="AMINOGLYCOSIDE PHOSPHOTRANSFERASE DOMAIN-CONTAINING PROTEIN"/>
    <property type="match status" value="1"/>
</dbReference>
<dbReference type="InterPro" id="IPR002575">
    <property type="entry name" value="Aminoglycoside_PTrfase"/>
</dbReference>